<name>A0A2A9MCQ9_BESBE</name>
<evidence type="ECO:0000313" key="4">
    <source>
        <dbReference type="EMBL" id="PFH36278.1"/>
    </source>
</evidence>
<dbReference type="GeneID" id="40309400"/>
<comment type="caution">
    <text evidence="4">The sequence shown here is derived from an EMBL/GenBank/DDBJ whole genome shotgun (WGS) entry which is preliminary data.</text>
</comment>
<dbReference type="Gene3D" id="3.40.50.10300">
    <property type="entry name" value="CoaB-like"/>
    <property type="match status" value="1"/>
</dbReference>
<dbReference type="KEGG" id="bbes:BESB_044700"/>
<proteinExistence type="inferred from homology"/>
<evidence type="ECO:0000313" key="5">
    <source>
        <dbReference type="Proteomes" id="UP000224006"/>
    </source>
</evidence>
<accession>A0A2A9MCQ9</accession>
<sequence length="553" mass="59245">MMAAAIAYCDSQGIADFFAAEPAPANLPAVREAVSHLLSDPRLRALPLAIVTSGGTNVPIEKNTIRFISNFSTGRRGAALCEQFLLSGFFVIFISSPSSAQPFVRHVLPSRPNPALLDSVHFCRARQDSSSGEARVAVGGERSGISEGSANECGGEKQATRRKSVDGENRGTETGSPQRKRRREESSSAAPPSDRLTHSGSSADSHRCSIMCPAFDQQAEAAVEAYRQCRDRLLCLSFETVTDYLFLLRDVLELSSPLGDRLVVCACAAVSDFYIPFRRMATHKLESRLPGCTSGTSASTGINAGPAGACTKENELAEALEPKLSGRSEDAASLAQPHETDAPQVSNQQVLQTDCPASPNEKEDDAGCTQPKSGHLPSANGLDERFESATNGNLDCGAAVDVSRDATRESLSREKDAASAGVCEPDLTLDLLKVPKMLGMVKTLQPKCFFISFKLETDADSLGSKARRSLSRYSCNMVVGNLLHSRHQTVSVYTSPDESALPLRIVVLDKDPQGNFLPDTTLGAGSIEAQLVLLVDKLRKGTGEKESTLHREI</sequence>
<dbReference type="Pfam" id="PF04127">
    <property type="entry name" value="DFP"/>
    <property type="match status" value="1"/>
</dbReference>
<dbReference type="SUPFAM" id="SSF102645">
    <property type="entry name" value="CoaB-like"/>
    <property type="match status" value="3"/>
</dbReference>
<dbReference type="AlphaFoldDB" id="A0A2A9MCQ9"/>
<comment type="similarity">
    <text evidence="1">Belongs to the PPC synthetase family.</text>
</comment>
<feature type="region of interest" description="Disordered" evidence="2">
    <location>
        <begin position="325"/>
        <end position="387"/>
    </location>
</feature>
<dbReference type="GO" id="GO:0015937">
    <property type="term" value="P:coenzyme A biosynthetic process"/>
    <property type="evidence" value="ECO:0007669"/>
    <property type="project" value="UniProtKB-ARBA"/>
</dbReference>
<organism evidence="4 5">
    <name type="scientific">Besnoitia besnoiti</name>
    <name type="common">Apicomplexan protozoan</name>
    <dbReference type="NCBI Taxonomy" id="94643"/>
    <lineage>
        <taxon>Eukaryota</taxon>
        <taxon>Sar</taxon>
        <taxon>Alveolata</taxon>
        <taxon>Apicomplexa</taxon>
        <taxon>Conoidasida</taxon>
        <taxon>Coccidia</taxon>
        <taxon>Eucoccidiorida</taxon>
        <taxon>Eimeriorina</taxon>
        <taxon>Sarcocystidae</taxon>
        <taxon>Besnoitia</taxon>
    </lineage>
</organism>
<feature type="domain" description="DNA/pantothenate metabolism flavoprotein C-terminal" evidence="3">
    <location>
        <begin position="50"/>
        <end position="102"/>
    </location>
</feature>
<dbReference type="STRING" id="94643.A0A2A9MCQ9"/>
<evidence type="ECO:0000259" key="3">
    <source>
        <dbReference type="Pfam" id="PF04127"/>
    </source>
</evidence>
<keyword evidence="5" id="KW-1185">Reference proteome</keyword>
<evidence type="ECO:0000256" key="1">
    <source>
        <dbReference type="ARBA" id="ARBA00005703"/>
    </source>
</evidence>
<feature type="compositionally biased region" description="Basic and acidic residues" evidence="2">
    <location>
        <begin position="154"/>
        <end position="171"/>
    </location>
</feature>
<dbReference type="GO" id="GO:0003824">
    <property type="term" value="F:catalytic activity"/>
    <property type="evidence" value="ECO:0007669"/>
    <property type="project" value="UniProtKB-ARBA"/>
</dbReference>
<reference evidence="4 5" key="1">
    <citation type="submission" date="2017-09" db="EMBL/GenBank/DDBJ databases">
        <title>Genome sequencing of Besnoitia besnoiti strain Bb-Ger1.</title>
        <authorList>
            <person name="Schares G."/>
            <person name="Venepally P."/>
            <person name="Lorenzi H.A."/>
        </authorList>
    </citation>
    <scope>NUCLEOTIDE SEQUENCE [LARGE SCALE GENOMIC DNA]</scope>
    <source>
        <strain evidence="4 5">Bb-Ger1</strain>
    </source>
</reference>
<dbReference type="Proteomes" id="UP000224006">
    <property type="component" value="Chromosome III"/>
</dbReference>
<feature type="region of interest" description="Disordered" evidence="2">
    <location>
        <begin position="131"/>
        <end position="203"/>
    </location>
</feature>
<dbReference type="InterPro" id="IPR035929">
    <property type="entry name" value="CoaB-like_sf"/>
</dbReference>
<dbReference type="RefSeq" id="XP_029220287.1">
    <property type="nucleotide sequence ID" value="XM_029362921.1"/>
</dbReference>
<dbReference type="OrthoDB" id="70224at2759"/>
<evidence type="ECO:0000256" key="2">
    <source>
        <dbReference type="SAM" id="MobiDB-lite"/>
    </source>
</evidence>
<gene>
    <name evidence="4" type="ORF">BESB_044700</name>
</gene>
<dbReference type="InterPro" id="IPR007085">
    <property type="entry name" value="DNA/pantothenate-metab_flavo_C"/>
</dbReference>
<dbReference type="EMBL" id="NWUJ01000003">
    <property type="protein sequence ID" value="PFH36278.1"/>
    <property type="molecule type" value="Genomic_DNA"/>
</dbReference>
<feature type="compositionally biased region" description="Polar residues" evidence="2">
    <location>
        <begin position="343"/>
        <end position="352"/>
    </location>
</feature>
<dbReference type="VEuPathDB" id="ToxoDB:BESB_044700"/>
<protein>
    <submittedName>
        <fullName evidence="4">DNA /pantothenate metabolism flavoprotein</fullName>
    </submittedName>
</protein>